<reference evidence="2 3" key="1">
    <citation type="submission" date="2021-01" db="EMBL/GenBank/DDBJ databases">
        <title>Actinoplanes sp. nov. LDG1-06 isolated from lichen.</title>
        <authorList>
            <person name="Saeng-In P."/>
            <person name="Phongsopitanun W."/>
            <person name="Kanchanasin P."/>
            <person name="Yuki M."/>
            <person name="Kudo T."/>
            <person name="Ohkuma M."/>
            <person name="Tanasupawat S."/>
        </authorList>
    </citation>
    <scope>NUCLEOTIDE SEQUENCE [LARGE SCALE GENOMIC DNA]</scope>
    <source>
        <strain evidence="2 3">LDG1-06</strain>
    </source>
</reference>
<proteinExistence type="predicted"/>
<dbReference type="PANTHER" id="PTHR43784">
    <property type="entry name" value="GDSL-LIKE LIPASE/ACYLHYDROLASE, PUTATIVE (AFU_ORTHOLOGUE AFUA_2G00820)-RELATED"/>
    <property type="match status" value="1"/>
</dbReference>
<protein>
    <submittedName>
        <fullName evidence="2">SGNH/GDSL hydrolase family protein</fullName>
    </submittedName>
</protein>
<dbReference type="Proteomes" id="UP000632138">
    <property type="component" value="Unassembled WGS sequence"/>
</dbReference>
<dbReference type="InterPro" id="IPR036514">
    <property type="entry name" value="SGNH_hydro_sf"/>
</dbReference>
<dbReference type="GO" id="GO:0016787">
    <property type="term" value="F:hydrolase activity"/>
    <property type="evidence" value="ECO:0007669"/>
    <property type="project" value="UniProtKB-KW"/>
</dbReference>
<dbReference type="CDD" id="cd01830">
    <property type="entry name" value="XynE_like"/>
    <property type="match status" value="1"/>
</dbReference>
<dbReference type="SUPFAM" id="SSF52266">
    <property type="entry name" value="SGNH hydrolase"/>
    <property type="match status" value="1"/>
</dbReference>
<dbReference type="RefSeq" id="WP_203379940.1">
    <property type="nucleotide sequence ID" value="NZ_JAENHP010000012.1"/>
</dbReference>
<dbReference type="Pfam" id="PF13472">
    <property type="entry name" value="Lipase_GDSL_2"/>
    <property type="match status" value="1"/>
</dbReference>
<name>A0ABS2AL56_9ACTN</name>
<evidence type="ECO:0000313" key="2">
    <source>
        <dbReference type="EMBL" id="MBM2619971.1"/>
    </source>
</evidence>
<dbReference type="EMBL" id="JAENHP010000012">
    <property type="protein sequence ID" value="MBM2619971.1"/>
    <property type="molecule type" value="Genomic_DNA"/>
</dbReference>
<sequence length="441" mass="46106">MRRLLIGVVVTSVLSTILTVTWMALGPLRAVTPSPQASAQAAAATESPTGTNPEWSTAWAAAPAAANLKRPLGHTVRNVVHTTIGGPQVRIRLTNRFGLAPVRFGHVTVGLSAHSGGRRDGADNPSDGTAVQGTLRDVTFGGRGDVTVPVGGDVLSDTLNLQVAADADLLVSIWTPVKPAASTFHADAKQLSFVSPDSLDRAGDLASTAFTQGTGAWFYVSAVEVTGAPGTIVALGDSITNGAASTAGRNRRWPDLLAARLAATPGPDYGVANAGLAGNRLLLDAQYPQYRINSTAGRSAQARFAEDVLERAGGRTLIVFAGINDIMQPPQQSDATQITGGLTHLATRARAQGLRVIVCTITPWKGYTKYTPALDQVRLRVNTWIRGGGNGAFDAVADFDQALRDPSDPLRLNPQYDGGDHLHPNDAGMLALANAVPLDKL</sequence>
<feature type="domain" description="SGNH hydrolase-type esterase" evidence="1">
    <location>
        <begin position="234"/>
        <end position="429"/>
    </location>
</feature>
<accession>A0ABS2AL56</accession>
<organism evidence="2 3">
    <name type="scientific">Paractinoplanes ovalisporus</name>
    <dbReference type="NCBI Taxonomy" id="2810368"/>
    <lineage>
        <taxon>Bacteria</taxon>
        <taxon>Bacillati</taxon>
        <taxon>Actinomycetota</taxon>
        <taxon>Actinomycetes</taxon>
        <taxon>Micromonosporales</taxon>
        <taxon>Micromonosporaceae</taxon>
        <taxon>Paractinoplanes</taxon>
    </lineage>
</organism>
<dbReference type="PANTHER" id="PTHR43784:SF2">
    <property type="entry name" value="GDSL-LIKE LIPASE_ACYLHYDROLASE, PUTATIVE (AFU_ORTHOLOGUE AFUA_2G00820)-RELATED"/>
    <property type="match status" value="1"/>
</dbReference>
<evidence type="ECO:0000259" key="1">
    <source>
        <dbReference type="Pfam" id="PF13472"/>
    </source>
</evidence>
<evidence type="ECO:0000313" key="3">
    <source>
        <dbReference type="Proteomes" id="UP000632138"/>
    </source>
</evidence>
<keyword evidence="2" id="KW-0378">Hydrolase</keyword>
<gene>
    <name evidence="2" type="ORF">JIG36_31105</name>
</gene>
<dbReference type="InterPro" id="IPR013830">
    <property type="entry name" value="SGNH_hydro"/>
</dbReference>
<dbReference type="InterPro" id="IPR053140">
    <property type="entry name" value="GDSL_Rv0518-like"/>
</dbReference>
<keyword evidence="3" id="KW-1185">Reference proteome</keyword>
<comment type="caution">
    <text evidence="2">The sequence shown here is derived from an EMBL/GenBank/DDBJ whole genome shotgun (WGS) entry which is preliminary data.</text>
</comment>
<dbReference type="Gene3D" id="3.40.50.1110">
    <property type="entry name" value="SGNH hydrolase"/>
    <property type="match status" value="1"/>
</dbReference>